<organism evidence="12 13">
    <name type="scientific">Diatrype stigma</name>
    <dbReference type="NCBI Taxonomy" id="117547"/>
    <lineage>
        <taxon>Eukaryota</taxon>
        <taxon>Fungi</taxon>
        <taxon>Dikarya</taxon>
        <taxon>Ascomycota</taxon>
        <taxon>Pezizomycotina</taxon>
        <taxon>Sordariomycetes</taxon>
        <taxon>Xylariomycetidae</taxon>
        <taxon>Xylariales</taxon>
        <taxon>Diatrypaceae</taxon>
        <taxon>Diatrype</taxon>
    </lineage>
</organism>
<keyword evidence="5" id="KW-0653">Protein transport</keyword>
<evidence type="ECO:0000256" key="7">
    <source>
        <dbReference type="ARBA" id="ARBA00023136"/>
    </source>
</evidence>
<evidence type="ECO:0000256" key="1">
    <source>
        <dbReference type="ARBA" id="ARBA00004395"/>
    </source>
</evidence>
<dbReference type="AlphaFoldDB" id="A0AAN9YWT4"/>
<dbReference type="Pfam" id="PF20671">
    <property type="entry name" value="COG3_C"/>
    <property type="match status" value="1"/>
</dbReference>
<dbReference type="PANTHER" id="PTHR13302:SF8">
    <property type="entry name" value="CONSERVED OLIGOMERIC GOLGI COMPLEX SUBUNIT 3"/>
    <property type="match status" value="1"/>
</dbReference>
<evidence type="ECO:0000256" key="4">
    <source>
        <dbReference type="ARBA" id="ARBA00022448"/>
    </source>
</evidence>
<comment type="caution">
    <text evidence="12">The sequence shown here is derived from an EMBL/GenBank/DDBJ whole genome shotgun (WGS) entry which is preliminary data.</text>
</comment>
<dbReference type="GO" id="GO:0006914">
    <property type="term" value="P:autophagy"/>
    <property type="evidence" value="ECO:0007669"/>
    <property type="project" value="TreeGrafter"/>
</dbReference>
<dbReference type="InterPro" id="IPR007265">
    <property type="entry name" value="COG_su3"/>
</dbReference>
<dbReference type="GO" id="GO:0000139">
    <property type="term" value="C:Golgi membrane"/>
    <property type="evidence" value="ECO:0007669"/>
    <property type="project" value="UniProtKB-SubCell"/>
</dbReference>
<reference evidence="12 13" key="1">
    <citation type="submission" date="2024-02" db="EMBL/GenBank/DDBJ databases">
        <title>De novo assembly and annotation of 12 fungi associated with fruit tree decline syndrome in Ontario, Canada.</title>
        <authorList>
            <person name="Sulman M."/>
            <person name="Ellouze W."/>
            <person name="Ilyukhin E."/>
        </authorList>
    </citation>
    <scope>NUCLEOTIDE SEQUENCE [LARGE SCALE GENOMIC DNA]</scope>
    <source>
        <strain evidence="12 13">M11/M66-122</strain>
    </source>
</reference>
<dbReference type="InterPro" id="IPR048320">
    <property type="entry name" value="COG3_N"/>
</dbReference>
<evidence type="ECO:0000256" key="3">
    <source>
        <dbReference type="ARBA" id="ARBA00020976"/>
    </source>
</evidence>
<dbReference type="GO" id="GO:0005801">
    <property type="term" value="C:cis-Golgi network"/>
    <property type="evidence" value="ECO:0007669"/>
    <property type="project" value="InterPro"/>
</dbReference>
<dbReference type="EMBL" id="JAKJXP020000002">
    <property type="protein sequence ID" value="KAK7757339.1"/>
    <property type="molecule type" value="Genomic_DNA"/>
</dbReference>
<protein>
    <recommendedName>
        <fullName evidence="3">Conserved oligomeric Golgi complex subunit 3</fullName>
    </recommendedName>
    <alternativeName>
        <fullName evidence="8">Component of oligomeric Golgi complex 3</fullName>
    </alternativeName>
</protein>
<comment type="subcellular location">
    <subcellularLocation>
        <location evidence="1">Golgi apparatus membrane</location>
        <topology evidence="1">Peripheral membrane protein</topology>
    </subcellularLocation>
</comment>
<dbReference type="Proteomes" id="UP001320420">
    <property type="component" value="Unassembled WGS sequence"/>
</dbReference>
<dbReference type="InterPro" id="IPR048685">
    <property type="entry name" value="COG3_C"/>
</dbReference>
<gene>
    <name evidence="12" type="primary">COG3</name>
    <name evidence="12" type="ORF">SLS62_000351</name>
</gene>
<dbReference type="PANTHER" id="PTHR13302">
    <property type="entry name" value="CONSERVED OLIGOMERIC GOLGI COMPLEX COMPONENT 3"/>
    <property type="match status" value="1"/>
</dbReference>
<keyword evidence="13" id="KW-1185">Reference proteome</keyword>
<keyword evidence="6" id="KW-0333">Golgi apparatus</keyword>
<dbReference type="GO" id="GO:0007030">
    <property type="term" value="P:Golgi organization"/>
    <property type="evidence" value="ECO:0007669"/>
    <property type="project" value="TreeGrafter"/>
</dbReference>
<dbReference type="Pfam" id="PF04136">
    <property type="entry name" value="COG3_N"/>
    <property type="match status" value="1"/>
</dbReference>
<feature type="region of interest" description="Disordered" evidence="9">
    <location>
        <begin position="1"/>
        <end position="50"/>
    </location>
</feature>
<evidence type="ECO:0000313" key="13">
    <source>
        <dbReference type="Proteomes" id="UP001320420"/>
    </source>
</evidence>
<dbReference type="GO" id="GO:0006891">
    <property type="term" value="P:intra-Golgi vesicle-mediated transport"/>
    <property type="evidence" value="ECO:0007669"/>
    <property type="project" value="TreeGrafter"/>
</dbReference>
<accession>A0AAN9YWT4</accession>
<name>A0AAN9YWT4_9PEZI</name>
<comment type="similarity">
    <text evidence="2">Belongs to the COG3 family.</text>
</comment>
<feature type="compositionally biased region" description="Polar residues" evidence="9">
    <location>
        <begin position="11"/>
        <end position="23"/>
    </location>
</feature>
<evidence type="ECO:0000256" key="5">
    <source>
        <dbReference type="ARBA" id="ARBA00022927"/>
    </source>
</evidence>
<sequence>MYEDSWRRASLLQQPNGTKQSHTPEPLEDLYEEPPGSNDPPEPTLTRRAKSYSDFYHVVRAQLSKESAKKKRRKNNKGKTLDALLIEKPEDTIPHREAPQLKSLDRELLETSQREYLLYQDQLEITERHLDVLIEGADNALQLLASLADSFRAVESQTTSFQAQCDDLLTEEKRLRKLADEVGTDLHYYAYLDGVTRRLNAPGASRLVDHQNFAEILTNLDACIAFMVKHPTYRDAESYLARYQSLLTKALHLVEVGFANHLEHISSEIAKQIASTQSDSARHALAYGRFEQMVLEADGLIANVQRVIQSCYDDLGNPKAGQSFDYYSNTAINIFSCYSDVRDRDLRPITTHDLDVFRKEVKEASVETACRNFIKQCYERSFNEADLFAKIFSIETQYSTDDQSAYTVLKSHQKALVSAANITPVATTLQSALQTSELHTICNLLSWITNEWLLLEYEEDETRYALHCHGLTARLLTEHLWPLTDASFEAEVTKSISRAPISTESLNFTPVVNGVASSNAYPVTKRALELLAMYDEAMPKERSQKSSPVIYRIVNETILALQRVESRLSANKASVPDPDPDLFMIKNLLILKNSLVSLEIGDVRSHPAAMQHFGQIWDTLSPQNWMGLFRGILGGTLSLGLWSSSSSPAKGTPQQQAASVQAAAVAEQDANEKLDELLRKSIYAFTQRWGALINAAKGGRRGSAAKSLATMEKELDDKLATVFGGQPEVVSKLWEAIQMNAQAQSEVKDVKGGR</sequence>
<evidence type="ECO:0000259" key="11">
    <source>
        <dbReference type="Pfam" id="PF20671"/>
    </source>
</evidence>
<evidence type="ECO:0000259" key="10">
    <source>
        <dbReference type="Pfam" id="PF04136"/>
    </source>
</evidence>
<dbReference type="GO" id="GO:0006886">
    <property type="term" value="P:intracellular protein transport"/>
    <property type="evidence" value="ECO:0007669"/>
    <property type="project" value="InterPro"/>
</dbReference>
<keyword evidence="4" id="KW-0813">Transport</keyword>
<evidence type="ECO:0000256" key="6">
    <source>
        <dbReference type="ARBA" id="ARBA00023034"/>
    </source>
</evidence>
<keyword evidence="7" id="KW-0472">Membrane</keyword>
<evidence type="ECO:0000256" key="8">
    <source>
        <dbReference type="ARBA" id="ARBA00031339"/>
    </source>
</evidence>
<evidence type="ECO:0000313" key="12">
    <source>
        <dbReference type="EMBL" id="KAK7757339.1"/>
    </source>
</evidence>
<feature type="domain" description="Conserved oligomeric Golgi complex subunit 3 N-terminal" evidence="10">
    <location>
        <begin position="119"/>
        <end position="263"/>
    </location>
</feature>
<evidence type="ECO:0000256" key="9">
    <source>
        <dbReference type="SAM" id="MobiDB-lite"/>
    </source>
</evidence>
<feature type="domain" description="Conserved oligomeric Golgi complex subunit 3 C-terminal" evidence="11">
    <location>
        <begin position="283"/>
        <end position="614"/>
    </location>
</feature>
<evidence type="ECO:0000256" key="2">
    <source>
        <dbReference type="ARBA" id="ARBA00009936"/>
    </source>
</evidence>
<dbReference type="GO" id="GO:0017119">
    <property type="term" value="C:Golgi transport complex"/>
    <property type="evidence" value="ECO:0007669"/>
    <property type="project" value="TreeGrafter"/>
</dbReference>
<proteinExistence type="inferred from homology"/>